<keyword evidence="12 14" id="KW-0472">Membrane</keyword>
<dbReference type="SFLD" id="SFLDG00002">
    <property type="entry name" value="C1.7:_P-type_atpase_like"/>
    <property type="match status" value="1"/>
</dbReference>
<evidence type="ECO:0000256" key="3">
    <source>
        <dbReference type="ARBA" id="ARBA00012517"/>
    </source>
</evidence>
<dbReference type="PRINTS" id="PR00943">
    <property type="entry name" value="CUATPASE"/>
</dbReference>
<dbReference type="InterPro" id="IPR027256">
    <property type="entry name" value="P-typ_ATPase_IB"/>
</dbReference>
<feature type="transmembrane region" description="Helical" evidence="14">
    <location>
        <begin position="47"/>
        <end position="66"/>
    </location>
</feature>
<dbReference type="PRINTS" id="PR00119">
    <property type="entry name" value="CATATPASE"/>
</dbReference>
<feature type="transmembrane region" description="Helical" evidence="14">
    <location>
        <begin position="417"/>
        <end position="436"/>
    </location>
</feature>
<evidence type="ECO:0000313" key="16">
    <source>
        <dbReference type="Proteomes" id="UP000553059"/>
    </source>
</evidence>
<keyword evidence="4 14" id="KW-0812">Transmembrane</keyword>
<dbReference type="EC" id="7.2.2.8" evidence="3"/>
<dbReference type="SFLD" id="SFLDF00027">
    <property type="entry name" value="p-type_atpase"/>
    <property type="match status" value="1"/>
</dbReference>
<evidence type="ECO:0000256" key="12">
    <source>
        <dbReference type="ARBA" id="ARBA00023136"/>
    </source>
</evidence>
<dbReference type="InterPro" id="IPR044492">
    <property type="entry name" value="P_typ_ATPase_HD_dom"/>
</dbReference>
<keyword evidence="10 14" id="KW-1133">Transmembrane helix</keyword>
<keyword evidence="8 14" id="KW-0067">ATP-binding</keyword>
<keyword evidence="7" id="KW-0187">Copper transport</keyword>
<dbReference type="NCBIfam" id="TIGR01525">
    <property type="entry name" value="ATPase-IB_hvy"/>
    <property type="match status" value="1"/>
</dbReference>
<protein>
    <recommendedName>
        <fullName evidence="3">P-type Cu(+) transporter</fullName>
        <ecNumber evidence="3">7.2.2.8</ecNumber>
    </recommendedName>
</protein>
<comment type="caution">
    <text evidence="15">The sequence shown here is derived from an EMBL/GenBank/DDBJ whole genome shotgun (WGS) entry which is preliminary data.</text>
</comment>
<evidence type="ECO:0000256" key="8">
    <source>
        <dbReference type="ARBA" id="ARBA00022840"/>
    </source>
</evidence>
<keyword evidence="11" id="KW-0186">Copper</keyword>
<evidence type="ECO:0000256" key="1">
    <source>
        <dbReference type="ARBA" id="ARBA00004141"/>
    </source>
</evidence>
<keyword evidence="9" id="KW-1278">Translocase</keyword>
<comment type="subcellular location">
    <subcellularLocation>
        <location evidence="14">Cell membrane</location>
    </subcellularLocation>
    <subcellularLocation>
        <location evidence="1">Membrane</location>
        <topology evidence="1">Multi-pass membrane protein</topology>
    </subcellularLocation>
</comment>
<dbReference type="GO" id="GO:0043682">
    <property type="term" value="F:P-type divalent copper transporter activity"/>
    <property type="evidence" value="ECO:0007669"/>
    <property type="project" value="TreeGrafter"/>
</dbReference>
<comment type="similarity">
    <text evidence="2 14">Belongs to the cation transport ATPase (P-type) (TC 3.A.3) family. Type IB subfamily.</text>
</comment>
<keyword evidence="7" id="KW-0813">Transport</keyword>
<evidence type="ECO:0000256" key="2">
    <source>
        <dbReference type="ARBA" id="ARBA00006024"/>
    </source>
</evidence>
<evidence type="ECO:0000256" key="10">
    <source>
        <dbReference type="ARBA" id="ARBA00022989"/>
    </source>
</evidence>
<reference evidence="15 16" key="1">
    <citation type="journal article" date="2020" name="Biotechnol. Biofuels">
        <title>New insights from the biogas microbiome by comprehensive genome-resolved metagenomics of nearly 1600 species originating from multiple anaerobic digesters.</title>
        <authorList>
            <person name="Campanaro S."/>
            <person name="Treu L."/>
            <person name="Rodriguez-R L.M."/>
            <person name="Kovalovszki A."/>
            <person name="Ziels R.M."/>
            <person name="Maus I."/>
            <person name="Zhu X."/>
            <person name="Kougias P.G."/>
            <person name="Basile A."/>
            <person name="Luo G."/>
            <person name="Schluter A."/>
            <person name="Konstantinidis K.T."/>
            <person name="Angelidaki I."/>
        </authorList>
    </citation>
    <scope>NUCLEOTIDE SEQUENCE [LARGE SCALE GENOMIC DNA]</scope>
    <source>
        <strain evidence="15">AS05jafATM_4</strain>
    </source>
</reference>
<dbReference type="Gene3D" id="3.40.1110.10">
    <property type="entry name" value="Calcium-transporting ATPase, cytoplasmic domain N"/>
    <property type="match status" value="1"/>
</dbReference>
<name>A0A7C7D7C4_9FIRM</name>
<gene>
    <name evidence="15" type="ORF">GX523_00440</name>
</gene>
<evidence type="ECO:0000256" key="5">
    <source>
        <dbReference type="ARBA" id="ARBA00022723"/>
    </source>
</evidence>
<dbReference type="GO" id="GO:0005886">
    <property type="term" value="C:plasma membrane"/>
    <property type="evidence" value="ECO:0007669"/>
    <property type="project" value="UniProtKB-SubCell"/>
</dbReference>
<dbReference type="InterPro" id="IPR023214">
    <property type="entry name" value="HAD_sf"/>
</dbReference>
<dbReference type="SUPFAM" id="SSF56784">
    <property type="entry name" value="HAD-like"/>
    <property type="match status" value="1"/>
</dbReference>
<dbReference type="PROSITE" id="PS00154">
    <property type="entry name" value="ATPASE_E1_E2"/>
    <property type="match status" value="1"/>
</dbReference>
<dbReference type="AlphaFoldDB" id="A0A7C7D7C4"/>
<accession>A0A7C7D7C4</accession>
<dbReference type="Proteomes" id="UP000553059">
    <property type="component" value="Unassembled WGS sequence"/>
</dbReference>
<dbReference type="Gene3D" id="3.40.50.1000">
    <property type="entry name" value="HAD superfamily/HAD-like"/>
    <property type="match status" value="1"/>
</dbReference>
<dbReference type="GO" id="GO:0016887">
    <property type="term" value="F:ATP hydrolysis activity"/>
    <property type="evidence" value="ECO:0007669"/>
    <property type="project" value="InterPro"/>
</dbReference>
<dbReference type="SFLD" id="SFLDS00003">
    <property type="entry name" value="Haloacid_Dehalogenase"/>
    <property type="match status" value="1"/>
</dbReference>
<evidence type="ECO:0000256" key="9">
    <source>
        <dbReference type="ARBA" id="ARBA00022967"/>
    </source>
</evidence>
<dbReference type="InterPro" id="IPR001757">
    <property type="entry name" value="P_typ_ATPase"/>
</dbReference>
<keyword evidence="6 14" id="KW-0547">Nucleotide-binding</keyword>
<dbReference type="GO" id="GO:0005524">
    <property type="term" value="F:ATP binding"/>
    <property type="evidence" value="ECO:0007669"/>
    <property type="project" value="UniProtKB-UniRule"/>
</dbReference>
<evidence type="ECO:0000256" key="7">
    <source>
        <dbReference type="ARBA" id="ARBA00022796"/>
    </source>
</evidence>
<dbReference type="NCBIfam" id="TIGR01511">
    <property type="entry name" value="ATPase-IB1_Cu"/>
    <property type="match status" value="1"/>
</dbReference>
<evidence type="ECO:0000256" key="4">
    <source>
        <dbReference type="ARBA" id="ARBA00022692"/>
    </source>
</evidence>
<keyword evidence="14" id="KW-1003">Cell membrane</keyword>
<dbReference type="Gene3D" id="1.20.1110.10">
    <property type="entry name" value="Calcium-transporting ATPase, transmembrane domain"/>
    <property type="match status" value="1"/>
</dbReference>
<dbReference type="PANTHER" id="PTHR43520">
    <property type="entry name" value="ATP7, ISOFORM B"/>
    <property type="match status" value="1"/>
</dbReference>
<evidence type="ECO:0000256" key="11">
    <source>
        <dbReference type="ARBA" id="ARBA00023008"/>
    </source>
</evidence>
<dbReference type="SUPFAM" id="SSF81665">
    <property type="entry name" value="Calcium ATPase, transmembrane domain M"/>
    <property type="match status" value="1"/>
</dbReference>
<evidence type="ECO:0000313" key="15">
    <source>
        <dbReference type="EMBL" id="HHY25219.1"/>
    </source>
</evidence>
<keyword evidence="5 14" id="KW-0479">Metal-binding</keyword>
<dbReference type="GO" id="GO:0005507">
    <property type="term" value="F:copper ion binding"/>
    <property type="evidence" value="ECO:0007669"/>
    <property type="project" value="TreeGrafter"/>
</dbReference>
<evidence type="ECO:0000256" key="13">
    <source>
        <dbReference type="ARBA" id="ARBA00049289"/>
    </source>
</evidence>
<dbReference type="NCBIfam" id="TIGR01494">
    <property type="entry name" value="ATPase_P-type"/>
    <property type="match status" value="1"/>
</dbReference>
<dbReference type="InterPro" id="IPR023299">
    <property type="entry name" value="ATPase_P-typ_cyto_dom_N"/>
</dbReference>
<dbReference type="InterPro" id="IPR023298">
    <property type="entry name" value="ATPase_P-typ_TM_dom_sf"/>
</dbReference>
<dbReference type="InterPro" id="IPR036412">
    <property type="entry name" value="HAD-like_sf"/>
</dbReference>
<proteinExistence type="inferred from homology"/>
<organism evidence="15 16">
    <name type="scientific">Desulfitobacterium dehalogenans</name>
    <dbReference type="NCBI Taxonomy" id="36854"/>
    <lineage>
        <taxon>Bacteria</taxon>
        <taxon>Bacillati</taxon>
        <taxon>Bacillota</taxon>
        <taxon>Clostridia</taxon>
        <taxon>Eubacteriales</taxon>
        <taxon>Desulfitobacteriaceae</taxon>
        <taxon>Desulfitobacterium</taxon>
    </lineage>
</organism>
<evidence type="ECO:0000256" key="6">
    <source>
        <dbReference type="ARBA" id="ARBA00022741"/>
    </source>
</evidence>
<keyword evidence="7" id="KW-0406">Ion transport</keyword>
<feature type="non-terminal residue" evidence="15">
    <location>
        <position position="1"/>
    </location>
</feature>
<dbReference type="GO" id="GO:0055070">
    <property type="term" value="P:copper ion homeostasis"/>
    <property type="evidence" value="ECO:0007669"/>
    <property type="project" value="TreeGrafter"/>
</dbReference>
<dbReference type="InterPro" id="IPR018303">
    <property type="entry name" value="ATPase_P-typ_P_site"/>
</dbReference>
<feature type="transmembrane region" description="Helical" evidence="14">
    <location>
        <begin position="72"/>
        <end position="93"/>
    </location>
</feature>
<evidence type="ECO:0000256" key="14">
    <source>
        <dbReference type="RuleBase" id="RU362081"/>
    </source>
</evidence>
<dbReference type="PANTHER" id="PTHR43520:SF8">
    <property type="entry name" value="P-TYPE CU(+) TRANSPORTER"/>
    <property type="match status" value="1"/>
</dbReference>
<feature type="transmembrane region" description="Helical" evidence="14">
    <location>
        <begin position="387"/>
        <end position="405"/>
    </location>
</feature>
<dbReference type="EMBL" id="DUTF01000010">
    <property type="protein sequence ID" value="HHY25219.1"/>
    <property type="molecule type" value="Genomic_DNA"/>
</dbReference>
<comment type="catalytic activity">
    <reaction evidence="13">
        <text>Cu(+)(in) + ATP + H2O = Cu(+)(out) + ADP + phosphate + H(+)</text>
        <dbReference type="Rhea" id="RHEA:25792"/>
        <dbReference type="ChEBI" id="CHEBI:15377"/>
        <dbReference type="ChEBI" id="CHEBI:15378"/>
        <dbReference type="ChEBI" id="CHEBI:30616"/>
        <dbReference type="ChEBI" id="CHEBI:43474"/>
        <dbReference type="ChEBI" id="CHEBI:49552"/>
        <dbReference type="ChEBI" id="CHEBI:456216"/>
        <dbReference type="EC" id="7.2.2.8"/>
    </reaction>
</comment>
<sequence length="445" mass="47440">INRSGSIKVSTTKTGKDSVLSGIIKMVEDAQGVKPAIQRLADKISNVFVPVVVAISILTFIIWYVFLDSTFVFAFTAAIAVLVIACPCALGLATPTAIMVGSGVGLNRGILFKSAAVLEGIAKVEAIGFDKTGTLTKGKPEVTHLISYEGYSQKDLLRIAAAGENPSIHPLAQAIVQRAKDEGIEVEEVQDYHEESGHGTICSYQGKKLLIGNRKLMTKENVPTEGVEKDFQELANGGKTTSFVAYDGKIIGIIALADVLKESTKEAIKRLHGLGIKTFMITGDNKKVATVIGNEVGINEVIAEILPQDKIEIIKRYQNDGLKVAMVGDGINDAPALAQADIGIAIGSGTDVAKETGDVVLVRNDLLDVERAIRLGRKTLTKIKQNLFWALIYNTLGIPIAAGVLFPITGELLPPEWAGLAMAFSSVSVVTSSLLLSRYSKVLAN</sequence>
<dbReference type="Pfam" id="PF00702">
    <property type="entry name" value="Hydrolase"/>
    <property type="match status" value="1"/>
</dbReference>
<dbReference type="GO" id="GO:0140581">
    <property type="term" value="F:P-type monovalent copper transporter activity"/>
    <property type="evidence" value="ECO:0007669"/>
    <property type="project" value="UniProtKB-EC"/>
</dbReference>